<dbReference type="AlphaFoldDB" id="A0A445MR77"/>
<reference evidence="1" key="1">
    <citation type="submission" date="2018-01" db="EMBL/GenBank/DDBJ databases">
        <authorList>
            <person name="Regsiter A."/>
            <person name="William W."/>
        </authorList>
    </citation>
    <scope>NUCLEOTIDE SEQUENCE</scope>
    <source>
        <strain evidence="1">TRIP AH-1</strain>
    </source>
</reference>
<dbReference type="Pfam" id="PF13450">
    <property type="entry name" value="NAD_binding_8"/>
    <property type="match status" value="1"/>
</dbReference>
<protein>
    <recommendedName>
        <fullName evidence="2">FAD dependent oxidoreductase</fullName>
    </recommendedName>
</protein>
<dbReference type="PANTHER" id="PTHR10668:SF103">
    <property type="entry name" value="PYRIDINE NUCLEOTIDE-DISULFIDE OXIDOREDUCTASE DOMAIN-CONTAINING PROTEIN 2"/>
    <property type="match status" value="1"/>
</dbReference>
<dbReference type="EMBL" id="OJIN01000017">
    <property type="protein sequence ID" value="SPD71960.1"/>
    <property type="molecule type" value="Genomic_DNA"/>
</dbReference>
<proteinExistence type="predicted"/>
<dbReference type="Gene3D" id="3.50.50.60">
    <property type="entry name" value="FAD/NAD(P)-binding domain"/>
    <property type="match status" value="2"/>
</dbReference>
<accession>A0A445MR77</accession>
<gene>
    <name evidence="1" type="ORF">PITCH_A1130002</name>
</gene>
<dbReference type="PANTHER" id="PTHR10668">
    <property type="entry name" value="PHYTOENE DEHYDROGENASE"/>
    <property type="match status" value="1"/>
</dbReference>
<dbReference type="InterPro" id="IPR036188">
    <property type="entry name" value="FAD/NAD-bd_sf"/>
</dbReference>
<name>A0A445MR77_9BACT</name>
<organism evidence="1">
    <name type="scientific">uncultured Desulfobacterium sp</name>
    <dbReference type="NCBI Taxonomy" id="201089"/>
    <lineage>
        <taxon>Bacteria</taxon>
        <taxon>Pseudomonadati</taxon>
        <taxon>Thermodesulfobacteriota</taxon>
        <taxon>Desulfobacteria</taxon>
        <taxon>Desulfobacterales</taxon>
        <taxon>Desulfobacteriaceae</taxon>
        <taxon>Desulfobacterium</taxon>
        <taxon>environmental samples</taxon>
    </lineage>
</organism>
<evidence type="ECO:0000313" key="1">
    <source>
        <dbReference type="EMBL" id="SPD71960.1"/>
    </source>
</evidence>
<dbReference type="SUPFAM" id="SSF51905">
    <property type="entry name" value="FAD/NAD(P)-binding domain"/>
    <property type="match status" value="1"/>
</dbReference>
<sequence>MADKEYDIVFVGGGQKALVAAMYLTKYGGMKVCLFEERHELGTGWSSEEPAGGYVGNTCSAGHIGWYQGPLYRDFPEFEDYGARYAYTSCATGTIFDDQTCIVQYSAFPDVDPDQTKTAELFARYSKKDADTWLMLWDKASKYWLPAMMEWAYNPAKSIYEMDAMDRLCMATPEAGINPHWLFMTTSQIFASLFEHPKIQMYGHRCCQSYGFSADDQAMGWTALLSIMTWFPYACYVVGGTHSLTHAAFRIIAENGGSAKTSCKVDKILIEGNRAKGIRLADGTEIAAKYVVTNVDPFQLIFNLIGSEKVDDVICRKLNALSRDWTTIMWYSWAMTERPRFTCEDMVPEAGYTIALGFGGESSKADVNTFVKESADRRAKIWPTSLNGLYMYQGYQPGLSCSFDQCMAPPDDPEKNFRLQTEQFVLPAWTRSDEEWKAIERKHADDMIKEIAKYAPNVSWDIVNGYVPVTPHFTSGFARNYGPSGNQHVIENFPSQAGKFRPIPELAGHRVPGIEGLYCTGTAWHCHGFAHCAQGYNVYKVMAEDLGLKKPWEGYVY</sequence>
<evidence type="ECO:0008006" key="2">
    <source>
        <dbReference type="Google" id="ProtNLM"/>
    </source>
</evidence>